<dbReference type="SUPFAM" id="SSF90002">
    <property type="entry name" value="Hypothetical protein YjiA, C-terminal domain"/>
    <property type="match status" value="1"/>
</dbReference>
<evidence type="ECO:0000259" key="7">
    <source>
        <dbReference type="SMART" id="SM00833"/>
    </source>
</evidence>
<keyword evidence="9" id="KW-1185">Reference proteome</keyword>
<proteinExistence type="inferred from homology"/>
<evidence type="ECO:0000256" key="6">
    <source>
        <dbReference type="ARBA" id="ARBA00049117"/>
    </source>
</evidence>
<evidence type="ECO:0000313" key="8">
    <source>
        <dbReference type="EMBL" id="SKB38257.1"/>
    </source>
</evidence>
<dbReference type="InterPro" id="IPR011629">
    <property type="entry name" value="CobW-like_C"/>
</dbReference>
<evidence type="ECO:0000256" key="3">
    <source>
        <dbReference type="ARBA" id="ARBA00023186"/>
    </source>
</evidence>
<dbReference type="InterPro" id="IPR003495">
    <property type="entry name" value="CobW/HypB/UreG_nucleotide-bd"/>
</dbReference>
<accession>A0A1T5ATT3</accession>
<dbReference type="STRING" id="439228.SAMN06295920_102219"/>
<dbReference type="Gene3D" id="3.30.1220.10">
    <property type="entry name" value="CobW-like, C-terminal domain"/>
    <property type="match status" value="1"/>
</dbReference>
<dbReference type="InterPro" id="IPR051316">
    <property type="entry name" value="Zinc-reg_GTPase_activator"/>
</dbReference>
<dbReference type="Pfam" id="PF02492">
    <property type="entry name" value="cobW"/>
    <property type="match status" value="1"/>
</dbReference>
<dbReference type="CDD" id="cd03112">
    <property type="entry name" value="CobW-like"/>
    <property type="match status" value="1"/>
</dbReference>
<evidence type="ECO:0000256" key="2">
    <source>
        <dbReference type="ARBA" id="ARBA00022801"/>
    </source>
</evidence>
<keyword evidence="2" id="KW-0378">Hydrolase</keyword>
<comment type="catalytic activity">
    <reaction evidence="6">
        <text>GTP + H2O = GDP + phosphate + H(+)</text>
        <dbReference type="Rhea" id="RHEA:19669"/>
        <dbReference type="ChEBI" id="CHEBI:15377"/>
        <dbReference type="ChEBI" id="CHEBI:15378"/>
        <dbReference type="ChEBI" id="CHEBI:37565"/>
        <dbReference type="ChEBI" id="CHEBI:43474"/>
        <dbReference type="ChEBI" id="CHEBI:58189"/>
    </reaction>
    <physiologicalReaction direction="left-to-right" evidence="6">
        <dbReference type="Rhea" id="RHEA:19670"/>
    </physiologicalReaction>
</comment>
<dbReference type="AlphaFoldDB" id="A0A1T5ATT3"/>
<dbReference type="Gene3D" id="3.40.50.300">
    <property type="entry name" value="P-loop containing nucleotide triphosphate hydrolases"/>
    <property type="match status" value="1"/>
</dbReference>
<dbReference type="RefSeq" id="WP_079646982.1">
    <property type="nucleotide sequence ID" value="NZ_FUYM01000002.1"/>
</dbReference>
<keyword evidence="3" id="KW-0143">Chaperone</keyword>
<dbReference type="Proteomes" id="UP000189818">
    <property type="component" value="Unassembled WGS sequence"/>
</dbReference>
<dbReference type="Pfam" id="PF07683">
    <property type="entry name" value="CobW_C"/>
    <property type="match status" value="1"/>
</dbReference>
<keyword evidence="1" id="KW-0547">Nucleotide-binding</keyword>
<evidence type="ECO:0000313" key="9">
    <source>
        <dbReference type="Proteomes" id="UP000189818"/>
    </source>
</evidence>
<dbReference type="SMART" id="SM00833">
    <property type="entry name" value="CobW_C"/>
    <property type="match status" value="1"/>
</dbReference>
<dbReference type="InterPro" id="IPR036627">
    <property type="entry name" value="CobW-likC_sf"/>
</dbReference>
<dbReference type="SUPFAM" id="SSF52540">
    <property type="entry name" value="P-loop containing nucleoside triphosphate hydrolases"/>
    <property type="match status" value="1"/>
</dbReference>
<evidence type="ECO:0000256" key="1">
    <source>
        <dbReference type="ARBA" id="ARBA00022741"/>
    </source>
</evidence>
<protein>
    <submittedName>
        <fullName evidence="8">GTPase, G3E family</fullName>
    </submittedName>
</protein>
<name>A0A1T5ATT3_9SPHN</name>
<dbReference type="GO" id="GO:0000166">
    <property type="term" value="F:nucleotide binding"/>
    <property type="evidence" value="ECO:0007669"/>
    <property type="project" value="UniProtKB-KW"/>
</dbReference>
<sequence length="332" mass="35717">MSDEAAPLPVLLVTGFLGAGKTTLIGRMLDDPAFAGSALLVNEVGEIGIDQELLVRSGSPPPQLLANGCVCCVMNDDLGLALRDLDLRRRDGSIPPFARVIVETTGVADPAPILARFIADGWIQRHFVLSAVITLVDGVLGAETLRSQPEAASQAAHADAILISKADLADVDAIDRLRGLLSATAPHATILVAGSEEAAVGRLLEPFRLLGLRALPQDHGRGHHHGHAHDHALVTTASWRFDDVLPWPVIAGALDDVVTAHRGRLMRIKGLLRVRDADRPVVIDAVQDLFHPPRLLDRWPSDDRSSRIVMISRDTSSEDAMRALRHTLAPMN</sequence>
<feature type="domain" description="CobW C-terminal" evidence="7">
    <location>
        <begin position="234"/>
        <end position="328"/>
    </location>
</feature>
<dbReference type="InterPro" id="IPR027417">
    <property type="entry name" value="P-loop_NTPase"/>
</dbReference>
<reference evidence="9" key="1">
    <citation type="submission" date="2017-02" db="EMBL/GenBank/DDBJ databases">
        <authorList>
            <person name="Varghese N."/>
            <person name="Submissions S."/>
        </authorList>
    </citation>
    <scope>NUCLEOTIDE SEQUENCE [LARGE SCALE GENOMIC DNA]</scope>
    <source>
        <strain evidence="9">UM2</strain>
    </source>
</reference>
<dbReference type="EMBL" id="FUYM01000002">
    <property type="protein sequence ID" value="SKB38257.1"/>
    <property type="molecule type" value="Genomic_DNA"/>
</dbReference>
<evidence type="ECO:0000256" key="4">
    <source>
        <dbReference type="ARBA" id="ARBA00034320"/>
    </source>
</evidence>
<comment type="similarity">
    <text evidence="4">Belongs to the SIMIBI class G3E GTPase family. ZNG1 subfamily.</text>
</comment>
<gene>
    <name evidence="8" type="ORF">SAMN06295920_102219</name>
</gene>
<dbReference type="PANTHER" id="PTHR13748:SF62">
    <property type="entry name" value="COBW DOMAIN-CONTAINING PROTEIN"/>
    <property type="match status" value="1"/>
</dbReference>
<dbReference type="PANTHER" id="PTHR13748">
    <property type="entry name" value="COBW-RELATED"/>
    <property type="match status" value="1"/>
</dbReference>
<dbReference type="OrthoDB" id="9808822at2"/>
<organism evidence="8 9">
    <name type="scientific">Rhizorhabdus histidinilytica</name>
    <dbReference type="NCBI Taxonomy" id="439228"/>
    <lineage>
        <taxon>Bacteria</taxon>
        <taxon>Pseudomonadati</taxon>
        <taxon>Pseudomonadota</taxon>
        <taxon>Alphaproteobacteria</taxon>
        <taxon>Sphingomonadales</taxon>
        <taxon>Sphingomonadaceae</taxon>
        <taxon>Rhizorhabdus</taxon>
    </lineage>
</organism>
<evidence type="ECO:0000256" key="5">
    <source>
        <dbReference type="ARBA" id="ARBA00045658"/>
    </source>
</evidence>
<comment type="function">
    <text evidence="5">Zinc chaperone that directly transfers zinc cofactor to target proteins, thereby activating them. Zinc is transferred from the CXCC motif in the GTPase domain to the zinc binding site in target proteins in a process requiring GTP hydrolysis.</text>
</comment>
<dbReference type="GO" id="GO:0016787">
    <property type="term" value="F:hydrolase activity"/>
    <property type="evidence" value="ECO:0007669"/>
    <property type="project" value="UniProtKB-KW"/>
</dbReference>
<dbReference type="GO" id="GO:0005737">
    <property type="term" value="C:cytoplasm"/>
    <property type="evidence" value="ECO:0007669"/>
    <property type="project" value="TreeGrafter"/>
</dbReference>